<gene>
    <name evidence="2" type="ORF">WMSIL1_LOCUS8336</name>
</gene>
<accession>A0A564YP64</accession>
<dbReference type="EMBL" id="CABIJS010000322">
    <property type="protein sequence ID" value="VUZ49061.1"/>
    <property type="molecule type" value="Genomic_DNA"/>
</dbReference>
<feature type="non-terminal residue" evidence="2">
    <location>
        <position position="1"/>
    </location>
</feature>
<feature type="non-terminal residue" evidence="2">
    <location>
        <position position="118"/>
    </location>
</feature>
<evidence type="ECO:0000313" key="2">
    <source>
        <dbReference type="EMBL" id="VUZ49061.1"/>
    </source>
</evidence>
<name>A0A564YP64_HYMDI</name>
<keyword evidence="1" id="KW-0812">Transmembrane</keyword>
<evidence type="ECO:0000313" key="3">
    <source>
        <dbReference type="Proteomes" id="UP000321570"/>
    </source>
</evidence>
<feature type="transmembrane region" description="Helical" evidence="1">
    <location>
        <begin position="7"/>
        <end position="24"/>
    </location>
</feature>
<feature type="transmembrane region" description="Helical" evidence="1">
    <location>
        <begin position="96"/>
        <end position="117"/>
    </location>
</feature>
<organism evidence="2 3">
    <name type="scientific">Hymenolepis diminuta</name>
    <name type="common">Rat tapeworm</name>
    <dbReference type="NCBI Taxonomy" id="6216"/>
    <lineage>
        <taxon>Eukaryota</taxon>
        <taxon>Metazoa</taxon>
        <taxon>Spiralia</taxon>
        <taxon>Lophotrochozoa</taxon>
        <taxon>Platyhelminthes</taxon>
        <taxon>Cestoda</taxon>
        <taxon>Eucestoda</taxon>
        <taxon>Cyclophyllidea</taxon>
        <taxon>Hymenolepididae</taxon>
        <taxon>Hymenolepis</taxon>
    </lineage>
</organism>
<feature type="transmembrane region" description="Helical" evidence="1">
    <location>
        <begin position="65"/>
        <end position="84"/>
    </location>
</feature>
<keyword evidence="3" id="KW-1185">Reference proteome</keyword>
<sequence length="118" mass="13413">KVSQIELLFYAAVYAFSAIGYQLYCEELEKQPYHEVLPKEGRLILWGFYNSLGKDYLEVRRSFEIIPYFAVHCLLCLLINISNVPYKTTVVESVSIGIMVSLHGVTLVGVIITMMAVM</sequence>
<proteinExistence type="predicted"/>
<dbReference type="AlphaFoldDB" id="A0A564YP64"/>
<protein>
    <submittedName>
        <fullName evidence="2">Uncharacterized protein</fullName>
    </submittedName>
</protein>
<reference evidence="2 3" key="1">
    <citation type="submission" date="2019-07" db="EMBL/GenBank/DDBJ databases">
        <authorList>
            <person name="Jastrzebski P J."/>
            <person name="Paukszto L."/>
            <person name="Jastrzebski P J."/>
        </authorList>
    </citation>
    <scope>NUCLEOTIDE SEQUENCE [LARGE SCALE GENOMIC DNA]</scope>
    <source>
        <strain evidence="2 3">WMS-il1</strain>
    </source>
</reference>
<dbReference type="Proteomes" id="UP000321570">
    <property type="component" value="Unassembled WGS sequence"/>
</dbReference>
<keyword evidence="1" id="KW-1133">Transmembrane helix</keyword>
<keyword evidence="1" id="KW-0472">Membrane</keyword>
<evidence type="ECO:0000256" key="1">
    <source>
        <dbReference type="SAM" id="Phobius"/>
    </source>
</evidence>